<evidence type="ECO:0000256" key="9">
    <source>
        <dbReference type="ARBA" id="ARBA00022801"/>
    </source>
</evidence>
<evidence type="ECO:0000256" key="8">
    <source>
        <dbReference type="ARBA" id="ARBA00022771"/>
    </source>
</evidence>
<accession>A0A0L0H4Q6</accession>
<keyword evidence="6" id="KW-0479">Metal-binding</keyword>
<dbReference type="GO" id="GO:0031593">
    <property type="term" value="F:polyubiquitin modification-dependent protein binding"/>
    <property type="evidence" value="ECO:0007669"/>
    <property type="project" value="TreeGrafter"/>
</dbReference>
<comment type="subcellular location">
    <subcellularLocation>
        <location evidence="2">Chromosome</location>
    </subcellularLocation>
    <subcellularLocation>
        <location evidence="1">Nucleus</location>
    </subcellularLocation>
</comment>
<organism evidence="18 19">
    <name type="scientific">Spizellomyces punctatus (strain DAOM BR117)</name>
    <dbReference type="NCBI Taxonomy" id="645134"/>
    <lineage>
        <taxon>Eukaryota</taxon>
        <taxon>Fungi</taxon>
        <taxon>Fungi incertae sedis</taxon>
        <taxon>Chytridiomycota</taxon>
        <taxon>Chytridiomycota incertae sedis</taxon>
        <taxon>Chytridiomycetes</taxon>
        <taxon>Spizellomycetales</taxon>
        <taxon>Spizellomycetaceae</taxon>
        <taxon>Spizellomyces</taxon>
    </lineage>
</organism>
<evidence type="ECO:0000256" key="1">
    <source>
        <dbReference type="ARBA" id="ARBA00004123"/>
    </source>
</evidence>
<keyword evidence="8" id="KW-0863">Zinc-finger</keyword>
<evidence type="ECO:0000256" key="14">
    <source>
        <dbReference type="ARBA" id="ARBA00030396"/>
    </source>
</evidence>
<dbReference type="InterPro" id="IPR006642">
    <property type="entry name" value="Rad18_UBZ4"/>
</dbReference>
<dbReference type="VEuPathDB" id="FungiDB:SPPG_08337"/>
<keyword evidence="5" id="KW-0645">Protease</keyword>
<dbReference type="eggNOG" id="KOG3931">
    <property type="taxonomic scope" value="Eukaryota"/>
</dbReference>
<dbReference type="InterPro" id="IPR055220">
    <property type="entry name" value="SPRTN_ZBD"/>
</dbReference>
<keyword evidence="19" id="KW-1185">Reference proteome</keyword>
<dbReference type="GeneID" id="27691506"/>
<dbReference type="PANTHER" id="PTHR21220">
    <property type="entry name" value="DNA-DEPENDENT METALLOPROTEASE SPRTN"/>
    <property type="match status" value="1"/>
</dbReference>
<evidence type="ECO:0000256" key="13">
    <source>
        <dbReference type="ARBA" id="ARBA00023242"/>
    </source>
</evidence>
<sequence>MADTAFDESLALLLQQEEDELAAAFASQGGSNAHAASTRTSDVADPNPDLHALFLAFDQQYFDGRLASVEVRWSDRMTLCAGMCYYYKGGYCSIRLSEPLLKFRPRSDYINTLLHEMIHAYLFVTQNNRDREGHGPEFLKLAERINKQAGTNITVYHNFHDEVNHYRVHVWKCDGPCQHRPPFFGIVRRSMNRPPQPADRWWSDHQASCGGTYHKIAGPEPKPKRKRKEEKSEDRVDKGKTAGIDDYFVQLDKKIKSEDDTRQNDKVRAPSPHHSELVMDLTGPPLKPSKEPIPSAVASPPESVSCPVCGKTGFTSTEINEHLDLCLWEQGGGS</sequence>
<evidence type="ECO:0000256" key="11">
    <source>
        <dbReference type="ARBA" id="ARBA00023049"/>
    </source>
</evidence>
<dbReference type="GO" id="GO:0004222">
    <property type="term" value="F:metalloendopeptidase activity"/>
    <property type="evidence" value="ECO:0007669"/>
    <property type="project" value="InterPro"/>
</dbReference>
<feature type="region of interest" description="Disordered" evidence="15">
    <location>
        <begin position="212"/>
        <end position="241"/>
    </location>
</feature>
<evidence type="ECO:0000256" key="5">
    <source>
        <dbReference type="ARBA" id="ARBA00022670"/>
    </source>
</evidence>
<protein>
    <recommendedName>
        <fullName evidence="14">Protein with SprT-like domain at the N terminus</fullName>
    </recommendedName>
</protein>
<dbReference type="InterPro" id="IPR044245">
    <property type="entry name" value="Spartan"/>
</dbReference>
<feature type="compositionally biased region" description="Basic and acidic residues" evidence="15">
    <location>
        <begin position="255"/>
        <end position="277"/>
    </location>
</feature>
<keyword evidence="7" id="KW-0227">DNA damage</keyword>
<dbReference type="STRING" id="645134.A0A0L0H4Q6"/>
<dbReference type="AlphaFoldDB" id="A0A0L0H4Q6"/>
<dbReference type="RefSeq" id="XP_016604222.1">
    <property type="nucleotide sequence ID" value="XM_016756494.1"/>
</dbReference>
<dbReference type="GO" id="GO:0005694">
    <property type="term" value="C:chromosome"/>
    <property type="evidence" value="ECO:0007669"/>
    <property type="project" value="UniProtKB-SubCell"/>
</dbReference>
<evidence type="ECO:0000256" key="12">
    <source>
        <dbReference type="ARBA" id="ARBA00023204"/>
    </source>
</evidence>
<evidence type="ECO:0000256" key="7">
    <source>
        <dbReference type="ARBA" id="ARBA00022763"/>
    </source>
</evidence>
<keyword evidence="13" id="KW-0539">Nucleus</keyword>
<feature type="domain" description="SprT-like" evidence="16">
    <location>
        <begin position="48"/>
        <end position="216"/>
    </location>
</feature>
<dbReference type="EMBL" id="KQ257470">
    <property type="protein sequence ID" value="KNC96182.1"/>
    <property type="molecule type" value="Genomic_DNA"/>
</dbReference>
<feature type="compositionally biased region" description="Basic and acidic residues" evidence="15">
    <location>
        <begin position="229"/>
        <end position="240"/>
    </location>
</feature>
<keyword evidence="9" id="KW-0378">Hydrolase</keyword>
<dbReference type="GO" id="GO:0006281">
    <property type="term" value="P:DNA repair"/>
    <property type="evidence" value="ECO:0007669"/>
    <property type="project" value="UniProtKB-KW"/>
</dbReference>
<dbReference type="Pfam" id="PF22934">
    <property type="entry name" value="SPRTN_ZBD"/>
    <property type="match status" value="1"/>
</dbReference>
<gene>
    <name evidence="18" type="ORF">SPPG_08337</name>
</gene>
<name>A0A0L0H4Q6_SPIPD</name>
<comment type="similarity">
    <text evidence="3">Belongs to the Spartan family.</text>
</comment>
<proteinExistence type="inferred from homology"/>
<keyword evidence="11" id="KW-0482">Metalloprotease</keyword>
<evidence type="ECO:0000256" key="6">
    <source>
        <dbReference type="ARBA" id="ARBA00022723"/>
    </source>
</evidence>
<dbReference type="SMART" id="SM00731">
    <property type="entry name" value="SprT"/>
    <property type="match status" value="1"/>
</dbReference>
<dbReference type="PANTHER" id="PTHR21220:SF0">
    <property type="entry name" value="DNA-DEPENDENT METALLOPROTEASE SPRTN"/>
    <property type="match status" value="1"/>
</dbReference>
<evidence type="ECO:0000256" key="4">
    <source>
        <dbReference type="ARBA" id="ARBA00022454"/>
    </source>
</evidence>
<evidence type="ECO:0000256" key="3">
    <source>
        <dbReference type="ARBA" id="ARBA00010724"/>
    </source>
</evidence>
<dbReference type="OrthoDB" id="5236983at2759"/>
<dbReference type="GO" id="GO:0005634">
    <property type="term" value="C:nucleus"/>
    <property type="evidence" value="ECO:0007669"/>
    <property type="project" value="UniProtKB-SubCell"/>
</dbReference>
<feature type="domain" description="UBZ4-type" evidence="17">
    <location>
        <begin position="303"/>
        <end position="327"/>
    </location>
</feature>
<feature type="compositionally biased region" description="Low complexity" evidence="15">
    <location>
        <begin position="292"/>
        <end position="306"/>
    </location>
</feature>
<evidence type="ECO:0000256" key="15">
    <source>
        <dbReference type="SAM" id="MobiDB-lite"/>
    </source>
</evidence>
<dbReference type="Pfam" id="PF10263">
    <property type="entry name" value="SprT-like"/>
    <property type="match status" value="1"/>
</dbReference>
<dbReference type="SMART" id="SM00734">
    <property type="entry name" value="ZnF_Rad18"/>
    <property type="match status" value="1"/>
</dbReference>
<evidence type="ECO:0000256" key="2">
    <source>
        <dbReference type="ARBA" id="ARBA00004286"/>
    </source>
</evidence>
<dbReference type="InterPro" id="IPR006640">
    <property type="entry name" value="SprT-like_domain"/>
</dbReference>
<dbReference type="GO" id="GO:0008270">
    <property type="term" value="F:zinc ion binding"/>
    <property type="evidence" value="ECO:0007669"/>
    <property type="project" value="UniProtKB-KW"/>
</dbReference>
<evidence type="ECO:0000259" key="16">
    <source>
        <dbReference type="SMART" id="SM00731"/>
    </source>
</evidence>
<dbReference type="Gene3D" id="3.30.160.60">
    <property type="entry name" value="Classic Zinc Finger"/>
    <property type="match status" value="1"/>
</dbReference>
<dbReference type="OMA" id="WMTVINE"/>
<evidence type="ECO:0000256" key="10">
    <source>
        <dbReference type="ARBA" id="ARBA00022833"/>
    </source>
</evidence>
<dbReference type="Proteomes" id="UP000053201">
    <property type="component" value="Unassembled WGS sequence"/>
</dbReference>
<keyword evidence="12" id="KW-0234">DNA repair</keyword>
<keyword evidence="4" id="KW-0158">Chromosome</keyword>
<feature type="region of interest" description="Disordered" evidence="15">
    <location>
        <begin position="255"/>
        <end position="306"/>
    </location>
</feature>
<dbReference type="GO" id="GO:0006508">
    <property type="term" value="P:proteolysis"/>
    <property type="evidence" value="ECO:0007669"/>
    <property type="project" value="UniProtKB-KW"/>
</dbReference>
<evidence type="ECO:0000313" key="19">
    <source>
        <dbReference type="Proteomes" id="UP000053201"/>
    </source>
</evidence>
<evidence type="ECO:0000313" key="18">
    <source>
        <dbReference type="EMBL" id="KNC96182.1"/>
    </source>
</evidence>
<reference evidence="18 19" key="1">
    <citation type="submission" date="2009-08" db="EMBL/GenBank/DDBJ databases">
        <title>The Genome Sequence of Spizellomyces punctatus strain DAOM BR117.</title>
        <authorList>
            <consortium name="The Broad Institute Genome Sequencing Platform"/>
            <person name="Russ C."/>
            <person name="Cuomo C."/>
            <person name="Shea T."/>
            <person name="Young S.K."/>
            <person name="Zeng Q."/>
            <person name="Koehrsen M."/>
            <person name="Haas B."/>
            <person name="Borodovsky M."/>
            <person name="Guigo R."/>
            <person name="Alvarado L."/>
            <person name="Berlin A."/>
            <person name="Bochicchio J."/>
            <person name="Borenstein D."/>
            <person name="Chapman S."/>
            <person name="Chen Z."/>
            <person name="Engels R."/>
            <person name="Freedman E."/>
            <person name="Gellesch M."/>
            <person name="Goldberg J."/>
            <person name="Griggs A."/>
            <person name="Gujja S."/>
            <person name="Heiman D."/>
            <person name="Hepburn T."/>
            <person name="Howarth C."/>
            <person name="Jen D."/>
            <person name="Larson L."/>
            <person name="Lewis B."/>
            <person name="Mehta T."/>
            <person name="Park D."/>
            <person name="Pearson M."/>
            <person name="Roberts A."/>
            <person name="Saif S."/>
            <person name="Shenoy N."/>
            <person name="Sisk P."/>
            <person name="Stolte C."/>
            <person name="Sykes S."/>
            <person name="Thomson T."/>
            <person name="Walk T."/>
            <person name="White J."/>
            <person name="Yandava C."/>
            <person name="Burger G."/>
            <person name="Gray M.W."/>
            <person name="Holland P.W.H."/>
            <person name="King N."/>
            <person name="Lang F.B.F."/>
            <person name="Roger A.J."/>
            <person name="Ruiz-Trillo I."/>
            <person name="Lander E."/>
            <person name="Nusbaum C."/>
        </authorList>
    </citation>
    <scope>NUCLEOTIDE SEQUENCE [LARGE SCALE GENOMIC DNA]</scope>
    <source>
        <strain evidence="18 19">DAOM BR117</strain>
    </source>
</reference>
<keyword evidence="10" id="KW-0862">Zinc</keyword>
<dbReference type="InParanoid" id="A0A0L0H4Q6"/>
<evidence type="ECO:0000259" key="17">
    <source>
        <dbReference type="SMART" id="SM00734"/>
    </source>
</evidence>
<dbReference type="GO" id="GO:0003697">
    <property type="term" value="F:single-stranded DNA binding"/>
    <property type="evidence" value="ECO:0007669"/>
    <property type="project" value="InterPro"/>
</dbReference>